<keyword evidence="3" id="KW-1185">Reference proteome</keyword>
<dbReference type="Proteomes" id="UP000287853">
    <property type="component" value="Unassembled WGS sequence"/>
</dbReference>
<evidence type="ECO:0000256" key="1">
    <source>
        <dbReference type="SAM" id="MobiDB-lite"/>
    </source>
</evidence>
<comment type="caution">
    <text evidence="2">The sequence shown here is derived from an EMBL/GenBank/DDBJ whole genome shotgun (WGS) entry which is preliminary data.</text>
</comment>
<organism evidence="2 3">
    <name type="scientific">Candidatus Electrothrix aarhusensis</name>
    <dbReference type="NCBI Taxonomy" id="1859131"/>
    <lineage>
        <taxon>Bacteria</taxon>
        <taxon>Pseudomonadati</taxon>
        <taxon>Thermodesulfobacteriota</taxon>
        <taxon>Desulfobulbia</taxon>
        <taxon>Desulfobulbales</taxon>
        <taxon>Desulfobulbaceae</taxon>
        <taxon>Candidatus Electrothrix</taxon>
    </lineage>
</organism>
<name>A0A444IQ52_9BACT</name>
<gene>
    <name evidence="2" type="ORF">H206_00448</name>
</gene>
<sequence length="139" mass="15089">MTKASNPYFNLIGKMAEEIKKISEDEEFLDYGAVENATDEEETAEEKEKVASVDLPPWAESVIAFDKVRQQAEEIRKSEGKGLSATAAKVTSGFNRIKNKLGLNKAERLATKTGTGKKQAGSAVSETELASAGINIKKH</sequence>
<protein>
    <submittedName>
        <fullName evidence="2">Uncharacterized protein</fullName>
    </submittedName>
</protein>
<reference evidence="2 3" key="1">
    <citation type="submission" date="2017-01" db="EMBL/GenBank/DDBJ databases">
        <title>The cable genome- insights into the physiology and evolution of filamentous bacteria capable of sulfide oxidation via long distance electron transfer.</title>
        <authorList>
            <person name="Schreiber L."/>
            <person name="Bjerg J.T."/>
            <person name="Boggild A."/>
            <person name="Van De Vossenberg J."/>
            <person name="Meysman F."/>
            <person name="Nielsen L.P."/>
            <person name="Schramm A."/>
            <person name="Kjeldsen K.U."/>
        </authorList>
    </citation>
    <scope>NUCLEOTIDE SEQUENCE [LARGE SCALE GENOMIC DNA]</scope>
    <source>
        <strain evidence="2">MCF</strain>
    </source>
</reference>
<dbReference type="EMBL" id="MTKO01000137">
    <property type="protein sequence ID" value="RWX42968.1"/>
    <property type="molecule type" value="Genomic_DNA"/>
</dbReference>
<evidence type="ECO:0000313" key="3">
    <source>
        <dbReference type="Proteomes" id="UP000287853"/>
    </source>
</evidence>
<dbReference type="AlphaFoldDB" id="A0A444IQ52"/>
<evidence type="ECO:0000313" key="2">
    <source>
        <dbReference type="EMBL" id="RWX42968.1"/>
    </source>
</evidence>
<feature type="region of interest" description="Disordered" evidence="1">
    <location>
        <begin position="111"/>
        <end position="139"/>
    </location>
</feature>
<accession>A0A444IQ52</accession>
<proteinExistence type="predicted"/>